<dbReference type="PANTHER" id="PTHR48083:SF2">
    <property type="entry name" value="MEDIUM-CHAIN SPECIFIC ACYL-COA DEHYDROGENASE, MITOCHONDRIAL"/>
    <property type="match status" value="1"/>
</dbReference>
<keyword evidence="8" id="KW-1185">Reference proteome</keyword>
<protein>
    <submittedName>
        <fullName evidence="7">Acyl-CoA dehydrogenase</fullName>
    </submittedName>
</protein>
<dbReference type="InterPro" id="IPR009075">
    <property type="entry name" value="AcylCo_DH/oxidase_C"/>
</dbReference>
<dbReference type="AlphaFoldDB" id="A0A5B2XSG7"/>
<keyword evidence="4" id="KW-0274">FAD</keyword>
<reference evidence="7 8" key="2">
    <citation type="submission" date="2019-09" db="EMBL/GenBank/DDBJ databases">
        <authorList>
            <person name="Jin C."/>
        </authorList>
    </citation>
    <scope>NUCLEOTIDE SEQUENCE [LARGE SCALE GENOMIC DNA]</scope>
    <source>
        <strain evidence="7 8">AN110305</strain>
    </source>
</reference>
<feature type="domain" description="Acyl-CoA dehydrogenase/oxidase C-terminal" evidence="6">
    <location>
        <begin position="214"/>
        <end position="351"/>
    </location>
</feature>
<evidence type="ECO:0000313" key="8">
    <source>
        <dbReference type="Proteomes" id="UP000323454"/>
    </source>
</evidence>
<reference evidence="7 8" key="1">
    <citation type="submission" date="2019-09" db="EMBL/GenBank/DDBJ databases">
        <title>Goodfellowia gen. nov., a new genus of the Pseudonocardineae related to Actinoalloteichus, containing Goodfellowia coeruleoviolacea gen. nov., comb. nov. gen. nov., comb. nov.</title>
        <authorList>
            <person name="Labeda D."/>
        </authorList>
    </citation>
    <scope>NUCLEOTIDE SEQUENCE [LARGE SCALE GENOMIC DNA]</scope>
    <source>
        <strain evidence="7 8">AN110305</strain>
    </source>
</reference>
<evidence type="ECO:0000256" key="4">
    <source>
        <dbReference type="ARBA" id="ARBA00022827"/>
    </source>
</evidence>
<dbReference type="RefSeq" id="WP_149848096.1">
    <property type="nucleotide sequence ID" value="NZ_VUOB01000005.1"/>
</dbReference>
<dbReference type="GO" id="GO:0033539">
    <property type="term" value="P:fatty acid beta-oxidation using acyl-CoA dehydrogenase"/>
    <property type="evidence" value="ECO:0007669"/>
    <property type="project" value="TreeGrafter"/>
</dbReference>
<dbReference type="GO" id="GO:0003995">
    <property type="term" value="F:acyl-CoA dehydrogenase activity"/>
    <property type="evidence" value="ECO:0007669"/>
    <property type="project" value="TreeGrafter"/>
</dbReference>
<comment type="caution">
    <text evidence="7">The sequence shown here is derived from an EMBL/GenBank/DDBJ whole genome shotgun (WGS) entry which is preliminary data.</text>
</comment>
<dbReference type="InterPro" id="IPR036250">
    <property type="entry name" value="AcylCo_DH-like_C"/>
</dbReference>
<sequence>MEFGPTSAQEEFREVAHAFLATRYPPERVAELADSAYGHAVDGWDPLVRMGWLDPELDLTTLALLAEESGYVLHPTPWWSTLGLPPTTPATPVPRTFAWYDERCRSLRDTASRSACRAVRSPDAAWRVSGTKRLVPDLASASEVVLSAETPDGVALFSASPTGPGVSVTPTRSLDGLRRLSRLRCVDAPVRPLTESGAATREALGLIRWRTLTLLAAEAVGVAARALDLAAGHARERTQFGRPIGSYQGVAFRIADSYLATELARTLAYRAAWLVDQSALTPPAEVDGAVACAVVAGRDAALAACEHAMQVLGGIAMTWAHPVHRWYRRALWLRSFDASSSAHLAELAAQLLEADDAPHG</sequence>
<dbReference type="GO" id="GO:0050660">
    <property type="term" value="F:flavin adenine dinucleotide binding"/>
    <property type="evidence" value="ECO:0007669"/>
    <property type="project" value="InterPro"/>
</dbReference>
<evidence type="ECO:0000259" key="6">
    <source>
        <dbReference type="Pfam" id="PF00441"/>
    </source>
</evidence>
<dbReference type="CDD" id="cd00567">
    <property type="entry name" value="ACAD"/>
    <property type="match status" value="1"/>
</dbReference>
<proteinExistence type="inferred from homology"/>
<dbReference type="Pfam" id="PF00441">
    <property type="entry name" value="Acyl-CoA_dh_1"/>
    <property type="match status" value="1"/>
</dbReference>
<dbReference type="SUPFAM" id="SSF56645">
    <property type="entry name" value="Acyl-CoA dehydrogenase NM domain-like"/>
    <property type="match status" value="1"/>
</dbReference>
<organism evidence="7 8">
    <name type="scientific">Solihabitans fulvus</name>
    <dbReference type="NCBI Taxonomy" id="1892852"/>
    <lineage>
        <taxon>Bacteria</taxon>
        <taxon>Bacillati</taxon>
        <taxon>Actinomycetota</taxon>
        <taxon>Actinomycetes</taxon>
        <taxon>Pseudonocardiales</taxon>
        <taxon>Pseudonocardiaceae</taxon>
        <taxon>Solihabitans</taxon>
    </lineage>
</organism>
<evidence type="ECO:0000256" key="2">
    <source>
        <dbReference type="ARBA" id="ARBA00009347"/>
    </source>
</evidence>
<dbReference type="Proteomes" id="UP000323454">
    <property type="component" value="Unassembled WGS sequence"/>
</dbReference>
<dbReference type="InterPro" id="IPR046373">
    <property type="entry name" value="Acyl-CoA_Oxase/DH_mid-dom_sf"/>
</dbReference>
<name>A0A5B2XSG7_9PSEU</name>
<gene>
    <name evidence="7" type="ORF">F0L68_04445</name>
</gene>
<dbReference type="EMBL" id="VUOB01000005">
    <property type="protein sequence ID" value="KAA2265811.1"/>
    <property type="molecule type" value="Genomic_DNA"/>
</dbReference>
<dbReference type="Gene3D" id="2.40.110.10">
    <property type="entry name" value="Butyryl-CoA Dehydrogenase, subunit A, domain 2"/>
    <property type="match status" value="1"/>
</dbReference>
<dbReference type="PANTHER" id="PTHR48083">
    <property type="entry name" value="MEDIUM-CHAIN SPECIFIC ACYL-COA DEHYDROGENASE, MITOCHONDRIAL-RELATED"/>
    <property type="match status" value="1"/>
</dbReference>
<dbReference type="SUPFAM" id="SSF47203">
    <property type="entry name" value="Acyl-CoA dehydrogenase C-terminal domain-like"/>
    <property type="match status" value="1"/>
</dbReference>
<evidence type="ECO:0000256" key="5">
    <source>
        <dbReference type="ARBA" id="ARBA00023002"/>
    </source>
</evidence>
<dbReference type="Gene3D" id="1.20.140.10">
    <property type="entry name" value="Butyryl-CoA Dehydrogenase, subunit A, domain 3"/>
    <property type="match status" value="1"/>
</dbReference>
<dbReference type="OrthoDB" id="8677713at2"/>
<evidence type="ECO:0000256" key="1">
    <source>
        <dbReference type="ARBA" id="ARBA00001974"/>
    </source>
</evidence>
<dbReference type="InterPro" id="IPR050741">
    <property type="entry name" value="Acyl-CoA_dehydrogenase"/>
</dbReference>
<dbReference type="Gene3D" id="1.10.540.10">
    <property type="entry name" value="Acyl-CoA dehydrogenase/oxidase, N-terminal domain"/>
    <property type="match status" value="1"/>
</dbReference>
<accession>A0A5B2XSG7</accession>
<comment type="similarity">
    <text evidence="2">Belongs to the acyl-CoA dehydrogenase family.</text>
</comment>
<comment type="cofactor">
    <cofactor evidence="1">
        <name>FAD</name>
        <dbReference type="ChEBI" id="CHEBI:57692"/>
    </cofactor>
</comment>
<dbReference type="GO" id="GO:0005737">
    <property type="term" value="C:cytoplasm"/>
    <property type="evidence" value="ECO:0007669"/>
    <property type="project" value="TreeGrafter"/>
</dbReference>
<evidence type="ECO:0000256" key="3">
    <source>
        <dbReference type="ARBA" id="ARBA00022630"/>
    </source>
</evidence>
<keyword evidence="5" id="KW-0560">Oxidoreductase</keyword>
<keyword evidence="3" id="KW-0285">Flavoprotein</keyword>
<dbReference type="InterPro" id="IPR037069">
    <property type="entry name" value="AcylCoA_DH/ox_N_sf"/>
</dbReference>
<evidence type="ECO:0000313" key="7">
    <source>
        <dbReference type="EMBL" id="KAA2265811.1"/>
    </source>
</evidence>
<dbReference type="InterPro" id="IPR009100">
    <property type="entry name" value="AcylCoA_DH/oxidase_NM_dom_sf"/>
</dbReference>